<evidence type="ECO:0000313" key="7">
    <source>
        <dbReference type="Proteomes" id="UP000011922"/>
    </source>
</evidence>
<evidence type="ECO:0000259" key="5">
    <source>
        <dbReference type="PROSITE" id="PS50931"/>
    </source>
</evidence>
<keyword evidence="3" id="KW-0238">DNA-binding</keyword>
<evidence type="ECO:0000313" key="6">
    <source>
        <dbReference type="EMBL" id="EMG37413.1"/>
    </source>
</evidence>
<dbReference type="PATRIC" id="fig|1262666.3.peg.1952"/>
<feature type="domain" description="HTH lysR-type" evidence="5">
    <location>
        <begin position="3"/>
        <end position="60"/>
    </location>
</feature>
<dbReference type="FunFam" id="1.10.10.10:FF:000001">
    <property type="entry name" value="LysR family transcriptional regulator"/>
    <property type="match status" value="1"/>
</dbReference>
<dbReference type="Proteomes" id="UP000011922">
    <property type="component" value="Unassembled WGS sequence"/>
</dbReference>
<dbReference type="OrthoDB" id="464481at2"/>
<comment type="similarity">
    <text evidence="1">Belongs to the LysR transcriptional regulatory family.</text>
</comment>
<dbReference type="InterPro" id="IPR005119">
    <property type="entry name" value="LysR_subst-bd"/>
</dbReference>
<organism evidence="6 7">
    <name type="scientific">Desulfocurvibacter africanus PCS</name>
    <dbReference type="NCBI Taxonomy" id="1262666"/>
    <lineage>
        <taxon>Bacteria</taxon>
        <taxon>Pseudomonadati</taxon>
        <taxon>Thermodesulfobacteriota</taxon>
        <taxon>Desulfovibrionia</taxon>
        <taxon>Desulfovibrionales</taxon>
        <taxon>Desulfovibrionaceae</taxon>
        <taxon>Desulfocurvibacter</taxon>
    </lineage>
</organism>
<accession>M5Q2H0</accession>
<gene>
    <name evidence="6" type="ORF">PCS_01926</name>
</gene>
<dbReference type="InterPro" id="IPR036390">
    <property type="entry name" value="WH_DNA-bd_sf"/>
</dbReference>
<dbReference type="GO" id="GO:0003700">
    <property type="term" value="F:DNA-binding transcription factor activity"/>
    <property type="evidence" value="ECO:0007669"/>
    <property type="project" value="InterPro"/>
</dbReference>
<dbReference type="Pfam" id="PF00126">
    <property type="entry name" value="HTH_1"/>
    <property type="match status" value="1"/>
</dbReference>
<dbReference type="AlphaFoldDB" id="M5Q2H0"/>
<dbReference type="SUPFAM" id="SSF53850">
    <property type="entry name" value="Periplasmic binding protein-like II"/>
    <property type="match status" value="1"/>
</dbReference>
<keyword evidence="4" id="KW-0804">Transcription</keyword>
<keyword evidence="2" id="KW-0805">Transcription regulation</keyword>
<dbReference type="GO" id="GO:0003677">
    <property type="term" value="F:DNA binding"/>
    <property type="evidence" value="ECO:0007669"/>
    <property type="project" value="UniProtKB-KW"/>
</dbReference>
<evidence type="ECO:0000256" key="1">
    <source>
        <dbReference type="ARBA" id="ARBA00009437"/>
    </source>
</evidence>
<dbReference type="InterPro" id="IPR036388">
    <property type="entry name" value="WH-like_DNA-bd_sf"/>
</dbReference>
<dbReference type="InterPro" id="IPR000847">
    <property type="entry name" value="LysR_HTH_N"/>
</dbReference>
<dbReference type="Pfam" id="PF03466">
    <property type="entry name" value="LysR_substrate"/>
    <property type="match status" value="1"/>
</dbReference>
<dbReference type="PANTHER" id="PTHR30579:SF7">
    <property type="entry name" value="HTH-TYPE TRANSCRIPTIONAL REGULATOR LRHA-RELATED"/>
    <property type="match status" value="1"/>
</dbReference>
<dbReference type="RefSeq" id="WP_005986566.1">
    <property type="nucleotide sequence ID" value="NZ_AOSV01000019.1"/>
</dbReference>
<evidence type="ECO:0000256" key="3">
    <source>
        <dbReference type="ARBA" id="ARBA00023125"/>
    </source>
</evidence>
<name>M5Q2H0_DESAF</name>
<dbReference type="SUPFAM" id="SSF46785">
    <property type="entry name" value="Winged helix' DNA-binding domain"/>
    <property type="match status" value="1"/>
</dbReference>
<dbReference type="PANTHER" id="PTHR30579">
    <property type="entry name" value="TRANSCRIPTIONAL REGULATOR"/>
    <property type="match status" value="1"/>
</dbReference>
<dbReference type="Gene3D" id="1.10.10.10">
    <property type="entry name" value="Winged helix-like DNA-binding domain superfamily/Winged helix DNA-binding domain"/>
    <property type="match status" value="1"/>
</dbReference>
<evidence type="ECO:0000256" key="4">
    <source>
        <dbReference type="ARBA" id="ARBA00023163"/>
    </source>
</evidence>
<dbReference type="PRINTS" id="PR00039">
    <property type="entry name" value="HTHLYSR"/>
</dbReference>
<sequence length="297" mass="32105">MHLPIDLLRSFVAVADTGSFTRAGLAVNLTQSAVSQHVKRLESDLGQALFKRNGRTVSLTHEGEVLLRHSRRVLRAHDEALAALIRPELSGLVRIGSHDDYAATFLPSILARFAEVYPFVQVEVHCEPSTRRLLETLDAGGLDLAVCTCAPVDTGEAIRREPLAWVTSDNHATHEQDILPFAAYNFGCAYRRWALEALEKLGRRYRIAYSSQSLSGIFSAVSAGLAIAVAGVSTVPQGLRILGPEDGFPDLPAATLTLHRNGGNASPEVECLARFVADEFSERRAPLRGPGVVACGS</sequence>
<protein>
    <submittedName>
        <fullName evidence="6">Transcriptional regulator, LysR family</fullName>
    </submittedName>
</protein>
<proteinExistence type="inferred from homology"/>
<comment type="caution">
    <text evidence="6">The sequence shown here is derived from an EMBL/GenBank/DDBJ whole genome shotgun (WGS) entry which is preliminary data.</text>
</comment>
<dbReference type="InterPro" id="IPR050176">
    <property type="entry name" value="LTTR"/>
</dbReference>
<reference evidence="6 7" key="1">
    <citation type="journal article" date="2013" name="Genome Announc.">
        <title>Draft Genome Sequence for Desulfovibrio africanus Strain PCS.</title>
        <authorList>
            <person name="Brown S.D."/>
            <person name="Utturkar S.M."/>
            <person name="Arkin A.P."/>
            <person name="Deutschbauer A.M."/>
            <person name="Elias D.A."/>
            <person name="Hazen T.C."/>
            <person name="Chakraborty R."/>
        </authorList>
    </citation>
    <scope>NUCLEOTIDE SEQUENCE [LARGE SCALE GENOMIC DNA]</scope>
    <source>
        <strain evidence="6 7">PCS</strain>
    </source>
</reference>
<dbReference type="Gene3D" id="3.40.190.10">
    <property type="entry name" value="Periplasmic binding protein-like II"/>
    <property type="match status" value="2"/>
</dbReference>
<dbReference type="EMBL" id="AOSV01000019">
    <property type="protein sequence ID" value="EMG37413.1"/>
    <property type="molecule type" value="Genomic_DNA"/>
</dbReference>
<dbReference type="PROSITE" id="PS50931">
    <property type="entry name" value="HTH_LYSR"/>
    <property type="match status" value="1"/>
</dbReference>
<evidence type="ECO:0000256" key="2">
    <source>
        <dbReference type="ARBA" id="ARBA00023015"/>
    </source>
</evidence>